<dbReference type="Proteomes" id="UP000216478">
    <property type="component" value="Unassembled WGS sequence"/>
</dbReference>
<sequence length="39" mass="4417">MRSRRAHHTLSITRQPVSAKSAMIFMANGWKPLFASSFP</sequence>
<keyword evidence="2" id="KW-1185">Reference proteome</keyword>
<accession>A0A256F483</accession>
<dbReference type="AlphaFoldDB" id="A0A256F483"/>
<comment type="caution">
    <text evidence="1">The sequence shown here is derived from an EMBL/GenBank/DDBJ whole genome shotgun (WGS) entry which is preliminary data.</text>
</comment>
<reference evidence="1 2" key="1">
    <citation type="submission" date="2017-07" db="EMBL/GenBank/DDBJ databases">
        <title>Phylogenetic study on the rhizospheric bacterium Ochrobactrum sp. A44.</title>
        <authorList>
            <person name="Krzyzanowska D.M."/>
            <person name="Ossowicki A."/>
            <person name="Rajewska M."/>
            <person name="Maciag T."/>
            <person name="Kaczynski Z."/>
            <person name="Czerwicka M."/>
            <person name="Jafra S."/>
        </authorList>
    </citation>
    <scope>NUCLEOTIDE SEQUENCE [LARGE SCALE GENOMIC DNA]</scope>
    <source>
        <strain evidence="1 2">OgA9a</strain>
    </source>
</reference>
<name>A0A256F483_9HYPH</name>
<evidence type="ECO:0000313" key="1">
    <source>
        <dbReference type="EMBL" id="OYR09231.1"/>
    </source>
</evidence>
<gene>
    <name evidence="1" type="ORF">CEV33_2960</name>
</gene>
<dbReference type="EMBL" id="NNRL01000164">
    <property type="protein sequence ID" value="OYR09231.1"/>
    <property type="molecule type" value="Genomic_DNA"/>
</dbReference>
<protein>
    <submittedName>
        <fullName evidence="1">Uncharacterized protein</fullName>
    </submittedName>
</protein>
<evidence type="ECO:0000313" key="2">
    <source>
        <dbReference type="Proteomes" id="UP000216478"/>
    </source>
</evidence>
<organism evidence="1 2">
    <name type="scientific">Brucella grignonensis</name>
    <dbReference type="NCBI Taxonomy" id="94627"/>
    <lineage>
        <taxon>Bacteria</taxon>
        <taxon>Pseudomonadati</taxon>
        <taxon>Pseudomonadota</taxon>
        <taxon>Alphaproteobacteria</taxon>
        <taxon>Hyphomicrobiales</taxon>
        <taxon>Brucellaceae</taxon>
        <taxon>Brucella/Ochrobactrum group</taxon>
        <taxon>Brucella</taxon>
    </lineage>
</organism>
<proteinExistence type="predicted"/>